<dbReference type="KEGG" id="dfn:CVE23_15670"/>
<name>A0A2K8QP50_9GAMM</name>
<gene>
    <name evidence="1" type="ORF">CVE23_15670</name>
</gene>
<dbReference type="Pfam" id="PF19759">
    <property type="entry name" value="DUF6246"/>
    <property type="match status" value="1"/>
</dbReference>
<organism evidence="1 2">
    <name type="scientific">Dickeya fangzhongdai</name>
    <dbReference type="NCBI Taxonomy" id="1778540"/>
    <lineage>
        <taxon>Bacteria</taxon>
        <taxon>Pseudomonadati</taxon>
        <taxon>Pseudomonadota</taxon>
        <taxon>Gammaproteobacteria</taxon>
        <taxon>Enterobacterales</taxon>
        <taxon>Pectobacteriaceae</taxon>
        <taxon>Dickeya</taxon>
    </lineage>
</organism>
<dbReference type="InterPro" id="IPR046213">
    <property type="entry name" value="DUF6246"/>
</dbReference>
<dbReference type="AlphaFoldDB" id="A0A2K8QP50"/>
<dbReference type="GeneID" id="66565764"/>
<reference evidence="2" key="1">
    <citation type="journal article" date="2018" name="Genome Announc.">
        <title>Complete genome sequence of a Dickeya fangzhongdai type strain causing bleeding canker of pear tree trunks.</title>
        <authorList>
            <person name="Zhao Y."/>
            <person name="Tian Y."/>
            <person name="Li X."/>
            <person name="Hu B."/>
        </authorList>
    </citation>
    <scope>NUCLEOTIDE SEQUENCE [LARGE SCALE GENOMIC DNA]</scope>
    <source>
        <strain evidence="2">DSM 101947</strain>
    </source>
</reference>
<dbReference type="Proteomes" id="UP000231901">
    <property type="component" value="Chromosome"/>
</dbReference>
<sequence>MTPLKAIGECVISTRQRDYLFRPSFAAMTNIGEPAEIVQAFYDLHNDEARPLIERAVEAYGVVPAWLITHVSRPAFSKRAVLAAITVLAACCDTDCSALTGELVPRKTRKGGVIWRPGSMPVSDLVLVAQSLITHGIIGKARVRRLQRHESAERTTEFHAIEYINAARSHFGMSRQEAESLTMTEFIMLLAAKYPDQKGFTREEYDAVADNYLRRKAARIAKESTH</sequence>
<keyword evidence="2" id="KW-1185">Reference proteome</keyword>
<protein>
    <submittedName>
        <fullName evidence="1">Uncharacterized protein</fullName>
    </submittedName>
</protein>
<evidence type="ECO:0000313" key="1">
    <source>
        <dbReference type="EMBL" id="ATZ95289.1"/>
    </source>
</evidence>
<dbReference type="RefSeq" id="WP_100849882.1">
    <property type="nucleotide sequence ID" value="NZ_BMJF01000006.1"/>
</dbReference>
<evidence type="ECO:0000313" key="2">
    <source>
        <dbReference type="Proteomes" id="UP000231901"/>
    </source>
</evidence>
<proteinExistence type="predicted"/>
<dbReference type="EMBL" id="CP025003">
    <property type="protein sequence ID" value="ATZ95289.1"/>
    <property type="molecule type" value="Genomic_DNA"/>
</dbReference>
<accession>A0A2K8QP50</accession>